<organism evidence="7 8">
    <name type="scientific">Frisingicoccus caecimuris</name>
    <dbReference type="NCBI Taxonomy" id="1796636"/>
    <lineage>
        <taxon>Bacteria</taxon>
        <taxon>Bacillati</taxon>
        <taxon>Bacillota</taxon>
        <taxon>Clostridia</taxon>
        <taxon>Lachnospirales</taxon>
        <taxon>Lachnospiraceae</taxon>
        <taxon>Frisingicoccus</taxon>
    </lineage>
</organism>
<keyword evidence="5" id="KW-0175">Coiled coil</keyword>
<evidence type="ECO:0000313" key="7">
    <source>
        <dbReference type="EMBL" id="TCO85116.1"/>
    </source>
</evidence>
<dbReference type="SUPFAM" id="SSF46955">
    <property type="entry name" value="Putative DNA-binding domain"/>
    <property type="match status" value="1"/>
</dbReference>
<feature type="coiled-coil region" evidence="5">
    <location>
        <begin position="79"/>
        <end position="106"/>
    </location>
</feature>
<keyword evidence="1" id="KW-0678">Repressor</keyword>
<evidence type="ECO:0000256" key="5">
    <source>
        <dbReference type="SAM" id="Coils"/>
    </source>
</evidence>
<proteinExistence type="predicted"/>
<comment type="caution">
    <text evidence="7">The sequence shown here is derived from an EMBL/GenBank/DDBJ whole genome shotgun (WGS) entry which is preliminary data.</text>
</comment>
<gene>
    <name evidence="7" type="ORF">EV212_104171</name>
</gene>
<dbReference type="InterPro" id="IPR000551">
    <property type="entry name" value="MerR-type_HTH_dom"/>
</dbReference>
<feature type="domain" description="HTH merR-type" evidence="6">
    <location>
        <begin position="4"/>
        <end position="73"/>
    </location>
</feature>
<dbReference type="EMBL" id="SLXA01000004">
    <property type="protein sequence ID" value="TCO85116.1"/>
    <property type="molecule type" value="Genomic_DNA"/>
</dbReference>
<reference evidence="7 8" key="1">
    <citation type="submission" date="2019-03" db="EMBL/GenBank/DDBJ databases">
        <title>Genomic Encyclopedia of Type Strains, Phase IV (KMG-IV): sequencing the most valuable type-strain genomes for metagenomic binning, comparative biology and taxonomic classification.</title>
        <authorList>
            <person name="Goeker M."/>
        </authorList>
    </citation>
    <scope>NUCLEOTIDE SEQUENCE [LARGE SCALE GENOMIC DNA]</scope>
    <source>
        <strain evidence="7 8">DSM 28559</strain>
    </source>
</reference>
<evidence type="ECO:0000256" key="4">
    <source>
        <dbReference type="ARBA" id="ARBA00023163"/>
    </source>
</evidence>
<evidence type="ECO:0000313" key="8">
    <source>
        <dbReference type="Proteomes" id="UP000295711"/>
    </source>
</evidence>
<evidence type="ECO:0000256" key="1">
    <source>
        <dbReference type="ARBA" id="ARBA00022491"/>
    </source>
</evidence>
<dbReference type="AlphaFoldDB" id="A0A4R2LN43"/>
<dbReference type="PROSITE" id="PS50937">
    <property type="entry name" value="HTH_MERR_2"/>
    <property type="match status" value="1"/>
</dbReference>
<protein>
    <submittedName>
        <fullName evidence="7">DNA-binding transcriptional MerR regulator</fullName>
    </submittedName>
</protein>
<dbReference type="InterPro" id="IPR047057">
    <property type="entry name" value="MerR_fam"/>
</dbReference>
<dbReference type="CDD" id="cd00592">
    <property type="entry name" value="HTH_MerR-like"/>
    <property type="match status" value="1"/>
</dbReference>
<dbReference type="Gene3D" id="1.10.1660.10">
    <property type="match status" value="1"/>
</dbReference>
<keyword evidence="2" id="KW-0805">Transcription regulation</keyword>
<dbReference type="Proteomes" id="UP000295711">
    <property type="component" value="Unassembled WGS sequence"/>
</dbReference>
<dbReference type="GO" id="GO:0003700">
    <property type="term" value="F:DNA-binding transcription factor activity"/>
    <property type="evidence" value="ECO:0007669"/>
    <property type="project" value="InterPro"/>
</dbReference>
<dbReference type="OrthoDB" id="9773308at2"/>
<name>A0A4R2LN43_9FIRM</name>
<evidence type="ECO:0000256" key="2">
    <source>
        <dbReference type="ARBA" id="ARBA00023015"/>
    </source>
</evidence>
<evidence type="ECO:0000256" key="3">
    <source>
        <dbReference type="ARBA" id="ARBA00023125"/>
    </source>
</evidence>
<dbReference type="InterPro" id="IPR009061">
    <property type="entry name" value="DNA-bd_dom_put_sf"/>
</dbReference>
<dbReference type="GO" id="GO:0003677">
    <property type="term" value="F:DNA binding"/>
    <property type="evidence" value="ECO:0007669"/>
    <property type="project" value="UniProtKB-KW"/>
</dbReference>
<accession>A0A4R2LN43</accession>
<dbReference type="Pfam" id="PF13411">
    <property type="entry name" value="MerR_1"/>
    <property type="match status" value="1"/>
</dbReference>
<keyword evidence="4" id="KW-0804">Transcription</keyword>
<keyword evidence="3 7" id="KW-0238">DNA-binding</keyword>
<sequence length="248" mass="29261">MERRFQIGEIAKMFDIASSKLRYWESQGILAGCRNKKNGYREYDVSDLMTISDVIFYQSLGLSLKHISEIELLNLPDHNTLCQQQMAELQKQQQEIEGRIRKLQWHIDALNEITFLREKPYTLETMETLCIVPFELIEIEKLRQYIENPYLYSRVQHTKTLPAERRGLAVPTCEREQYPEILWHGSGTFAVCLMREQICPGYPNDLQYHMEQIQKSHQTGYIISRFLTCGAENGIPYDFYKTYIEITE</sequence>
<evidence type="ECO:0000259" key="6">
    <source>
        <dbReference type="PROSITE" id="PS50937"/>
    </source>
</evidence>
<dbReference type="SMART" id="SM00422">
    <property type="entry name" value="HTH_MERR"/>
    <property type="match status" value="1"/>
</dbReference>
<keyword evidence="8" id="KW-1185">Reference proteome</keyword>
<dbReference type="PANTHER" id="PTHR30204">
    <property type="entry name" value="REDOX-CYCLING DRUG-SENSING TRANSCRIPTIONAL ACTIVATOR SOXR"/>
    <property type="match status" value="1"/>
</dbReference>
<dbReference type="PANTHER" id="PTHR30204:SF69">
    <property type="entry name" value="MERR-FAMILY TRANSCRIPTIONAL REGULATOR"/>
    <property type="match status" value="1"/>
</dbReference>